<protein>
    <submittedName>
        <fullName evidence="2">Uncharacterized protein family (UPF0150)</fullName>
    </submittedName>
</protein>
<dbReference type="InterPro" id="IPR051404">
    <property type="entry name" value="TA_system_antitoxin"/>
</dbReference>
<sequence length="97" mass="10735">MRKITYLAVMEPTKDGYSVYYPDLPGCISFGATIDEAQKQAAEALELHVYGMVNDHEDLPAPSVDLKPDEIEGCVVSPISVFPVIVKNEMDNRIFST</sequence>
<proteinExistence type="predicted"/>
<dbReference type="PANTHER" id="PTHR34504:SF2">
    <property type="entry name" value="UPF0150 PROTEIN SSL0259"/>
    <property type="match status" value="1"/>
</dbReference>
<dbReference type="STRING" id="39482.ERS852491_01353"/>
<evidence type="ECO:0000259" key="1">
    <source>
        <dbReference type="Pfam" id="PF15919"/>
    </source>
</evidence>
<evidence type="ECO:0000313" key="2">
    <source>
        <dbReference type="EMBL" id="CUO12430.1"/>
    </source>
</evidence>
<gene>
    <name evidence="2" type="ORF">ERS852491_01353</name>
</gene>
<dbReference type="Proteomes" id="UP000095544">
    <property type="component" value="Unassembled WGS sequence"/>
</dbReference>
<accession>A0A174CKF4</accession>
<feature type="domain" description="HicB-like antitoxin of toxin-antitoxin system" evidence="1">
    <location>
        <begin position="8"/>
        <end position="63"/>
    </location>
</feature>
<dbReference type="Gene3D" id="3.30.160.250">
    <property type="match status" value="1"/>
</dbReference>
<dbReference type="AlphaFoldDB" id="A0A174CKF4"/>
<dbReference type="EMBL" id="CYZU01000009">
    <property type="protein sequence ID" value="CUO12430.1"/>
    <property type="molecule type" value="Genomic_DNA"/>
</dbReference>
<dbReference type="InterPro" id="IPR035069">
    <property type="entry name" value="TTHA1013/TTHA0281-like"/>
</dbReference>
<dbReference type="PANTHER" id="PTHR34504">
    <property type="entry name" value="ANTITOXIN HICB"/>
    <property type="match status" value="1"/>
</dbReference>
<dbReference type="RefSeq" id="WP_055152138.1">
    <property type="nucleotide sequence ID" value="NZ_CYZU01000009.1"/>
</dbReference>
<organism evidence="2 3">
    <name type="scientific">Faecalicatena contorta</name>
    <dbReference type="NCBI Taxonomy" id="39482"/>
    <lineage>
        <taxon>Bacteria</taxon>
        <taxon>Bacillati</taxon>
        <taxon>Bacillota</taxon>
        <taxon>Clostridia</taxon>
        <taxon>Lachnospirales</taxon>
        <taxon>Lachnospiraceae</taxon>
        <taxon>Faecalicatena</taxon>
    </lineage>
</organism>
<dbReference type="InterPro" id="IPR031807">
    <property type="entry name" value="HicB-like"/>
</dbReference>
<name>A0A174CKF4_9FIRM</name>
<dbReference type="OrthoDB" id="5419659at2"/>
<reference evidence="2 3" key="1">
    <citation type="submission" date="2015-09" db="EMBL/GenBank/DDBJ databases">
        <authorList>
            <consortium name="Pathogen Informatics"/>
        </authorList>
    </citation>
    <scope>NUCLEOTIDE SEQUENCE [LARGE SCALE GENOMIC DNA]</scope>
    <source>
        <strain evidence="2 3">2789STDY5834876</strain>
    </source>
</reference>
<dbReference type="Pfam" id="PF15919">
    <property type="entry name" value="HicB_lk_antitox"/>
    <property type="match status" value="1"/>
</dbReference>
<dbReference type="SUPFAM" id="SSF143100">
    <property type="entry name" value="TTHA1013/TTHA0281-like"/>
    <property type="match status" value="1"/>
</dbReference>
<evidence type="ECO:0000313" key="3">
    <source>
        <dbReference type="Proteomes" id="UP000095544"/>
    </source>
</evidence>